<name>A0A1F7UIM3_9BACT</name>
<organism evidence="1 2">
    <name type="scientific">Candidatus Uhrbacteria bacterium RIFCSPHIGHO2_12_FULL_60_25</name>
    <dbReference type="NCBI Taxonomy" id="1802399"/>
    <lineage>
        <taxon>Bacteria</taxon>
        <taxon>Candidatus Uhriibacteriota</taxon>
    </lineage>
</organism>
<dbReference type="Proteomes" id="UP000176603">
    <property type="component" value="Unassembled WGS sequence"/>
</dbReference>
<proteinExistence type="predicted"/>
<gene>
    <name evidence="1" type="ORF">A3E39_04465</name>
</gene>
<accession>A0A1F7UIM3</accession>
<comment type="caution">
    <text evidence="1">The sequence shown here is derived from an EMBL/GenBank/DDBJ whole genome shotgun (WGS) entry which is preliminary data.</text>
</comment>
<sequence length="184" mass="20112">MADSRGKLIEEFDNFAKYVLLSDDVDLVGDLHAAANAIAAAAATRDLPGRARSALVHNIRLLQNRFTYYANEVRHKTKVHASETSLVHARGPLVGFPEALVIIGAMNETDLRIKNAIVSVGRVLEWILTSVRDIGCRTYEVDEGAKIDALLAMERLAARVDAQAARLAQSRLSLRNATETPLPV</sequence>
<dbReference type="AlphaFoldDB" id="A0A1F7UIM3"/>
<evidence type="ECO:0000313" key="2">
    <source>
        <dbReference type="Proteomes" id="UP000176603"/>
    </source>
</evidence>
<reference evidence="1 2" key="1">
    <citation type="journal article" date="2016" name="Nat. Commun.">
        <title>Thousands of microbial genomes shed light on interconnected biogeochemical processes in an aquifer system.</title>
        <authorList>
            <person name="Anantharaman K."/>
            <person name="Brown C.T."/>
            <person name="Hug L.A."/>
            <person name="Sharon I."/>
            <person name="Castelle C.J."/>
            <person name="Probst A.J."/>
            <person name="Thomas B.C."/>
            <person name="Singh A."/>
            <person name="Wilkins M.J."/>
            <person name="Karaoz U."/>
            <person name="Brodie E.L."/>
            <person name="Williams K.H."/>
            <person name="Hubbard S.S."/>
            <person name="Banfield J.F."/>
        </authorList>
    </citation>
    <scope>NUCLEOTIDE SEQUENCE [LARGE SCALE GENOMIC DNA]</scope>
</reference>
<evidence type="ECO:0000313" key="1">
    <source>
        <dbReference type="EMBL" id="OGL78140.1"/>
    </source>
</evidence>
<dbReference type="EMBL" id="MGEH01000037">
    <property type="protein sequence ID" value="OGL78140.1"/>
    <property type="molecule type" value="Genomic_DNA"/>
</dbReference>
<protein>
    <submittedName>
        <fullName evidence="1">Uncharacterized protein</fullName>
    </submittedName>
</protein>